<feature type="domain" description="RRM" evidence="3">
    <location>
        <begin position="85"/>
        <end position="158"/>
    </location>
</feature>
<feature type="region of interest" description="Disordered" evidence="2">
    <location>
        <begin position="174"/>
        <end position="200"/>
    </location>
</feature>
<feature type="domain" description="RRM" evidence="3">
    <location>
        <begin position="245"/>
        <end position="332"/>
    </location>
</feature>
<dbReference type="GO" id="GO:0034517">
    <property type="term" value="P:ribophagy"/>
    <property type="evidence" value="ECO:0007669"/>
    <property type="project" value="TreeGrafter"/>
</dbReference>
<dbReference type="PANTHER" id="PTHR10693:SF20">
    <property type="entry name" value="AT27578P"/>
    <property type="match status" value="1"/>
</dbReference>
<name>A0A284QQQ1_ARMOS</name>
<feature type="compositionally biased region" description="Polar residues" evidence="2">
    <location>
        <begin position="1"/>
        <end position="17"/>
    </location>
</feature>
<dbReference type="InterPro" id="IPR035979">
    <property type="entry name" value="RBD_domain_sf"/>
</dbReference>
<dbReference type="OMA" id="VRGKACA"/>
<evidence type="ECO:0000256" key="1">
    <source>
        <dbReference type="PROSITE-ProRule" id="PRU00176"/>
    </source>
</evidence>
<dbReference type="EMBL" id="FUEG01000001">
    <property type="protein sequence ID" value="SJK98775.1"/>
    <property type="molecule type" value="Genomic_DNA"/>
</dbReference>
<dbReference type="Proteomes" id="UP000219338">
    <property type="component" value="Unassembled WGS sequence"/>
</dbReference>
<gene>
    <name evidence="4" type="ORF">ARMOST_02044</name>
</gene>
<dbReference type="PROSITE" id="PS50102">
    <property type="entry name" value="RRM"/>
    <property type="match status" value="2"/>
</dbReference>
<evidence type="ECO:0000256" key="2">
    <source>
        <dbReference type="SAM" id="MobiDB-lite"/>
    </source>
</evidence>
<dbReference type="OrthoDB" id="339151at2759"/>
<dbReference type="Gene3D" id="3.30.70.330">
    <property type="match status" value="2"/>
</dbReference>
<evidence type="ECO:0000259" key="3">
    <source>
        <dbReference type="PROSITE" id="PS50102"/>
    </source>
</evidence>
<evidence type="ECO:0000313" key="4">
    <source>
        <dbReference type="EMBL" id="SJK98775.1"/>
    </source>
</evidence>
<dbReference type="InterPro" id="IPR000504">
    <property type="entry name" value="RRM_dom"/>
</dbReference>
<dbReference type="CDD" id="cd00590">
    <property type="entry name" value="RRM_SF"/>
    <property type="match status" value="2"/>
</dbReference>
<dbReference type="GO" id="GO:0016579">
    <property type="term" value="P:protein deubiquitination"/>
    <property type="evidence" value="ECO:0007669"/>
    <property type="project" value="TreeGrafter"/>
</dbReference>
<dbReference type="GO" id="GO:0003729">
    <property type="term" value="F:mRNA binding"/>
    <property type="evidence" value="ECO:0007669"/>
    <property type="project" value="TreeGrafter"/>
</dbReference>
<keyword evidence="5" id="KW-1185">Reference proteome</keyword>
<feature type="compositionally biased region" description="Gly residues" evidence="2">
    <location>
        <begin position="350"/>
        <end position="360"/>
    </location>
</feature>
<dbReference type="GO" id="GO:1990904">
    <property type="term" value="C:ribonucleoprotein complex"/>
    <property type="evidence" value="ECO:0007669"/>
    <property type="project" value="TreeGrafter"/>
</dbReference>
<dbReference type="AlphaFoldDB" id="A0A284QQQ1"/>
<organism evidence="4 5">
    <name type="scientific">Armillaria ostoyae</name>
    <name type="common">Armillaria root rot fungus</name>
    <dbReference type="NCBI Taxonomy" id="47428"/>
    <lineage>
        <taxon>Eukaryota</taxon>
        <taxon>Fungi</taxon>
        <taxon>Dikarya</taxon>
        <taxon>Basidiomycota</taxon>
        <taxon>Agaricomycotina</taxon>
        <taxon>Agaricomycetes</taxon>
        <taxon>Agaricomycetidae</taxon>
        <taxon>Agaricales</taxon>
        <taxon>Marasmiineae</taxon>
        <taxon>Physalacriaceae</taxon>
        <taxon>Armillaria</taxon>
    </lineage>
</organism>
<dbReference type="InterPro" id="IPR012677">
    <property type="entry name" value="Nucleotide-bd_a/b_plait_sf"/>
</dbReference>
<accession>A0A284QQQ1</accession>
<dbReference type="InterPro" id="IPR039539">
    <property type="entry name" value="Ras_GTPase_bind_prot"/>
</dbReference>
<dbReference type="GO" id="GO:0005829">
    <property type="term" value="C:cytosol"/>
    <property type="evidence" value="ECO:0007669"/>
    <property type="project" value="TreeGrafter"/>
</dbReference>
<feature type="region of interest" description="Disordered" evidence="2">
    <location>
        <begin position="330"/>
        <end position="374"/>
    </location>
</feature>
<sequence>MPAPSNPSARRTMTLPQSLPAKPVPAMPPSPTTVPHVPSRATAEVVVPSSTPSEKQTPPAPASASNGPVQSSHPAYVAAQAVTTPHCFVKGVTKWVSQPALTEQLSHFGTIKELDIVRGKACAFVEFTTVEAARRAITASLPVAQGGGGGVRVEASGEVPTSVRITIEVKRARGDRPISRPRGGALQSETRDGGGGGSGFRGGLGRGILGSGMQQTPSSPAPVAANGPVRTAHPAYVAAQAVTTSHCFVKGVTEPVSQSALTAQLANFGTIKEIDIVRSKACAFVEFTSVDAAKRAIIASLPTTQGGRGGIWVEANNGEVASVQITVEVKRERSDRPVSRPRGGAPQGETRGGSGGGFRGARGRGGRGAVAGGK</sequence>
<keyword evidence="1" id="KW-0694">RNA-binding</keyword>
<feature type="compositionally biased region" description="Pro residues" evidence="2">
    <location>
        <begin position="22"/>
        <end position="32"/>
    </location>
</feature>
<dbReference type="Pfam" id="PF00076">
    <property type="entry name" value="RRM_1"/>
    <property type="match status" value="2"/>
</dbReference>
<dbReference type="SMART" id="SM00360">
    <property type="entry name" value="RRM"/>
    <property type="match status" value="2"/>
</dbReference>
<feature type="region of interest" description="Disordered" evidence="2">
    <location>
        <begin position="1"/>
        <end position="71"/>
    </location>
</feature>
<proteinExistence type="predicted"/>
<dbReference type="GO" id="GO:1990861">
    <property type="term" value="C:Ubp3-Bre5 deubiquitination complex"/>
    <property type="evidence" value="ECO:0007669"/>
    <property type="project" value="TreeGrafter"/>
</dbReference>
<dbReference type="STRING" id="47428.A0A284QQQ1"/>
<protein>
    <recommendedName>
        <fullName evidence="3">RRM domain-containing protein</fullName>
    </recommendedName>
</protein>
<evidence type="ECO:0000313" key="5">
    <source>
        <dbReference type="Proteomes" id="UP000219338"/>
    </source>
</evidence>
<dbReference type="SUPFAM" id="SSF54928">
    <property type="entry name" value="RNA-binding domain, RBD"/>
    <property type="match status" value="1"/>
</dbReference>
<reference evidence="5" key="1">
    <citation type="journal article" date="2017" name="Nat. Ecol. Evol.">
        <title>Genome expansion and lineage-specific genetic innovations in the forest pathogenic fungi Armillaria.</title>
        <authorList>
            <person name="Sipos G."/>
            <person name="Prasanna A.N."/>
            <person name="Walter M.C."/>
            <person name="O'Connor E."/>
            <person name="Balint B."/>
            <person name="Krizsan K."/>
            <person name="Kiss B."/>
            <person name="Hess J."/>
            <person name="Varga T."/>
            <person name="Slot J."/>
            <person name="Riley R."/>
            <person name="Boka B."/>
            <person name="Rigling D."/>
            <person name="Barry K."/>
            <person name="Lee J."/>
            <person name="Mihaltcheva S."/>
            <person name="LaButti K."/>
            <person name="Lipzen A."/>
            <person name="Waldron R."/>
            <person name="Moloney N.M."/>
            <person name="Sperisen C."/>
            <person name="Kredics L."/>
            <person name="Vagvoelgyi C."/>
            <person name="Patrignani A."/>
            <person name="Fitzpatrick D."/>
            <person name="Nagy I."/>
            <person name="Doyle S."/>
            <person name="Anderson J.B."/>
            <person name="Grigoriev I.V."/>
            <person name="Gueldener U."/>
            <person name="Muensterkoetter M."/>
            <person name="Nagy L.G."/>
        </authorList>
    </citation>
    <scope>NUCLEOTIDE SEQUENCE [LARGE SCALE GENOMIC DNA]</scope>
    <source>
        <strain evidence="5">C18/9</strain>
    </source>
</reference>
<dbReference type="PANTHER" id="PTHR10693">
    <property type="entry name" value="RAS GTPASE-ACTIVATING PROTEIN-BINDING PROTEIN"/>
    <property type="match status" value="1"/>
</dbReference>